<reference evidence="1 2" key="1">
    <citation type="journal article" date="2023" name="ACS Omega">
        <title>Identification of the Neoaspergillic Acid Biosynthesis Gene Cluster by Establishing an In Vitro CRISPR-Ribonucleoprotein Genetic System in Aspergillus melleus.</title>
        <authorList>
            <person name="Yuan B."/>
            <person name="Grau M.F."/>
            <person name="Murata R.M."/>
            <person name="Torok T."/>
            <person name="Venkateswaran K."/>
            <person name="Stajich J.E."/>
            <person name="Wang C.C.C."/>
        </authorList>
    </citation>
    <scope>NUCLEOTIDE SEQUENCE [LARGE SCALE GENOMIC DNA]</scope>
    <source>
        <strain evidence="1 2">IMV 1140</strain>
    </source>
</reference>
<dbReference type="EMBL" id="JAOPJF010000123">
    <property type="protein sequence ID" value="KAK1138920.1"/>
    <property type="molecule type" value="Genomic_DNA"/>
</dbReference>
<keyword evidence="2" id="KW-1185">Reference proteome</keyword>
<sequence>MHLKSLTLAFLASATSVVANDVVSIFLPEADPQPIVGKVIGVDGPFTSYVLYCAPGTDESDCGLPPDGFTVAQGASTNRMIYSYQDYVQSRGCQIGNKSVITCDIKMHDATTTRATSDTLTTTSLPYLPVTITATETGATNKATATASSASATGTAKSTLSTTASGGASASATGTSANGSATDSSNAALAQATGHAGLIAGGAAMALALAMA</sequence>
<dbReference type="Proteomes" id="UP001177260">
    <property type="component" value="Unassembled WGS sequence"/>
</dbReference>
<proteinExistence type="predicted"/>
<evidence type="ECO:0000313" key="2">
    <source>
        <dbReference type="Proteomes" id="UP001177260"/>
    </source>
</evidence>
<accession>A0ACC3AN82</accession>
<protein>
    <submittedName>
        <fullName evidence="1">Uncharacterized protein</fullName>
    </submittedName>
</protein>
<evidence type="ECO:0000313" key="1">
    <source>
        <dbReference type="EMBL" id="KAK1138920.1"/>
    </source>
</evidence>
<comment type="caution">
    <text evidence="1">The sequence shown here is derived from an EMBL/GenBank/DDBJ whole genome shotgun (WGS) entry which is preliminary data.</text>
</comment>
<name>A0ACC3AN82_9EURO</name>
<gene>
    <name evidence="1" type="ORF">N8T08_001660</name>
</gene>
<organism evidence="1 2">
    <name type="scientific">Aspergillus melleus</name>
    <dbReference type="NCBI Taxonomy" id="138277"/>
    <lineage>
        <taxon>Eukaryota</taxon>
        <taxon>Fungi</taxon>
        <taxon>Dikarya</taxon>
        <taxon>Ascomycota</taxon>
        <taxon>Pezizomycotina</taxon>
        <taxon>Eurotiomycetes</taxon>
        <taxon>Eurotiomycetidae</taxon>
        <taxon>Eurotiales</taxon>
        <taxon>Aspergillaceae</taxon>
        <taxon>Aspergillus</taxon>
        <taxon>Aspergillus subgen. Circumdati</taxon>
    </lineage>
</organism>